<dbReference type="KEGG" id="mff:MFFC18_19520"/>
<organism evidence="1 2">
    <name type="scientific">Mariniblastus fucicola</name>
    <dbReference type="NCBI Taxonomy" id="980251"/>
    <lineage>
        <taxon>Bacteria</taxon>
        <taxon>Pseudomonadati</taxon>
        <taxon>Planctomycetota</taxon>
        <taxon>Planctomycetia</taxon>
        <taxon>Pirellulales</taxon>
        <taxon>Pirellulaceae</taxon>
        <taxon>Mariniblastus</taxon>
    </lineage>
</organism>
<dbReference type="Proteomes" id="UP000322214">
    <property type="component" value="Chromosome"/>
</dbReference>
<name>A0A5B9PGQ5_9BACT</name>
<dbReference type="EMBL" id="CP042912">
    <property type="protein sequence ID" value="QEG22091.1"/>
    <property type="molecule type" value="Genomic_DNA"/>
</dbReference>
<dbReference type="RefSeq" id="WP_075082200.1">
    <property type="nucleotide sequence ID" value="NZ_CP042912.1"/>
</dbReference>
<accession>A0A5B9PGQ5</accession>
<dbReference type="AlphaFoldDB" id="A0A5B9PGQ5"/>
<reference evidence="1 2" key="1">
    <citation type="submission" date="2019-08" db="EMBL/GenBank/DDBJ databases">
        <title>Deep-cultivation of Planctomycetes and their phenomic and genomic characterization uncovers novel biology.</title>
        <authorList>
            <person name="Wiegand S."/>
            <person name="Jogler M."/>
            <person name="Boedeker C."/>
            <person name="Pinto D."/>
            <person name="Vollmers J."/>
            <person name="Rivas-Marin E."/>
            <person name="Kohn T."/>
            <person name="Peeters S.H."/>
            <person name="Heuer A."/>
            <person name="Rast P."/>
            <person name="Oberbeckmann S."/>
            <person name="Bunk B."/>
            <person name="Jeske O."/>
            <person name="Meyerdierks A."/>
            <person name="Storesund J.E."/>
            <person name="Kallscheuer N."/>
            <person name="Luecker S."/>
            <person name="Lage O.M."/>
            <person name="Pohl T."/>
            <person name="Merkel B.J."/>
            <person name="Hornburger P."/>
            <person name="Mueller R.-W."/>
            <person name="Bruemmer F."/>
            <person name="Labrenz M."/>
            <person name="Spormann A.M."/>
            <person name="Op den Camp H."/>
            <person name="Overmann J."/>
            <person name="Amann R."/>
            <person name="Jetten M.S.M."/>
            <person name="Mascher T."/>
            <person name="Medema M.H."/>
            <person name="Devos D.P."/>
            <person name="Kaster A.-K."/>
            <person name="Ovreas L."/>
            <person name="Rohde M."/>
            <person name="Galperin M.Y."/>
            <person name="Jogler C."/>
        </authorList>
    </citation>
    <scope>NUCLEOTIDE SEQUENCE [LARGE SCALE GENOMIC DNA]</scope>
    <source>
        <strain evidence="1 2">FC18</strain>
    </source>
</reference>
<proteinExistence type="predicted"/>
<evidence type="ECO:0000313" key="1">
    <source>
        <dbReference type="EMBL" id="QEG22091.1"/>
    </source>
</evidence>
<evidence type="ECO:0000313" key="2">
    <source>
        <dbReference type="Proteomes" id="UP000322214"/>
    </source>
</evidence>
<dbReference type="OrthoDB" id="7871924at2"/>
<sequence>MSESVFKFYPLEPTRGFLPGEADTIISAFSDANDLSIAADSIRVHDHCGVQFIDCGSSLERIACPLCGAAIPMTHWQSAMDADFDTSAGFALASFIQCDCGRQLPLHGLRYDAHCGFSRSWVSVVVHSHFWLGWMLQYPWIGHVEAHV</sequence>
<keyword evidence="2" id="KW-1185">Reference proteome</keyword>
<gene>
    <name evidence="1" type="ORF">MFFC18_19520</name>
</gene>
<protein>
    <submittedName>
        <fullName evidence="1">Uncharacterized protein</fullName>
    </submittedName>
</protein>